<reference evidence="1 2" key="1">
    <citation type="journal article" date="2016" name="Nat. Commun.">
        <title>Thousands of microbial genomes shed light on interconnected biogeochemical processes in an aquifer system.</title>
        <authorList>
            <person name="Anantharaman K."/>
            <person name="Brown C.T."/>
            <person name="Hug L.A."/>
            <person name="Sharon I."/>
            <person name="Castelle C.J."/>
            <person name="Probst A.J."/>
            <person name="Thomas B.C."/>
            <person name="Singh A."/>
            <person name="Wilkins M.J."/>
            <person name="Karaoz U."/>
            <person name="Brodie E.L."/>
            <person name="Williams K.H."/>
            <person name="Hubbard S.S."/>
            <person name="Banfield J.F."/>
        </authorList>
    </citation>
    <scope>NUCLEOTIDE SEQUENCE [LARGE SCALE GENOMIC DNA]</scope>
</reference>
<evidence type="ECO:0000313" key="2">
    <source>
        <dbReference type="Proteomes" id="UP000176939"/>
    </source>
</evidence>
<dbReference type="AlphaFoldDB" id="A0A1F7X163"/>
<dbReference type="Proteomes" id="UP000176939">
    <property type="component" value="Unassembled WGS sequence"/>
</dbReference>
<comment type="caution">
    <text evidence="1">The sequence shown here is derived from an EMBL/GenBank/DDBJ whole genome shotgun (WGS) entry which is preliminary data.</text>
</comment>
<gene>
    <name evidence="1" type="ORF">A2Z67_02305</name>
</gene>
<accession>A0A1F7X163</accession>
<organism evidence="1 2">
    <name type="scientific">Candidatus Woesebacteria bacterium RBG_13_36_22</name>
    <dbReference type="NCBI Taxonomy" id="1802478"/>
    <lineage>
        <taxon>Bacteria</taxon>
        <taxon>Candidatus Woeseibacteriota</taxon>
    </lineage>
</organism>
<name>A0A1F7X163_9BACT</name>
<sequence length="237" mass="25887">MANYPTIEGSIVTGKHETNAYYHEITMPSSIVVTDHILVIFVIDTSANWESYYSTIYSSTGTWDFHNSYKSSSFEIDILVGHPTTGGSIALTIEYPELQMSTYIAMRISALNTCDLTGMHSENNDHYTLDYAGSTSTNADPPEIVTSDGGSQYYLDIAFAAFAGILTASAAPTTYSGFTTETATSTENNSIAFAYKQTQCLGINPGYFTSDNATWTALNMMMYPQIACEVTNLLINI</sequence>
<dbReference type="EMBL" id="MGFQ01000035">
    <property type="protein sequence ID" value="OGM08816.1"/>
    <property type="molecule type" value="Genomic_DNA"/>
</dbReference>
<protein>
    <submittedName>
        <fullName evidence="1">Uncharacterized protein</fullName>
    </submittedName>
</protein>
<proteinExistence type="predicted"/>
<evidence type="ECO:0000313" key="1">
    <source>
        <dbReference type="EMBL" id="OGM08816.1"/>
    </source>
</evidence>